<feature type="domain" description="SGNH hydrolase-type esterase" evidence="3">
    <location>
        <begin position="41"/>
        <end position="220"/>
    </location>
</feature>
<dbReference type="Proteomes" id="UP001596391">
    <property type="component" value="Unassembled WGS sequence"/>
</dbReference>
<dbReference type="SUPFAM" id="SSF52266">
    <property type="entry name" value="SGNH hydrolase"/>
    <property type="match status" value="2"/>
</dbReference>
<feature type="chain" id="PRO_5045142689" evidence="2">
    <location>
        <begin position="23"/>
        <end position="495"/>
    </location>
</feature>
<gene>
    <name evidence="4" type="ORF">ACFQBQ_18220</name>
</gene>
<evidence type="ECO:0000259" key="3">
    <source>
        <dbReference type="Pfam" id="PF13472"/>
    </source>
</evidence>
<reference evidence="5" key="1">
    <citation type="journal article" date="2019" name="Int. J. Syst. Evol. Microbiol.">
        <title>The Global Catalogue of Microorganisms (GCM) 10K type strain sequencing project: providing services to taxonomists for standard genome sequencing and annotation.</title>
        <authorList>
            <consortium name="The Broad Institute Genomics Platform"/>
            <consortium name="The Broad Institute Genome Sequencing Center for Infectious Disease"/>
            <person name="Wu L."/>
            <person name="Ma J."/>
        </authorList>
    </citation>
    <scope>NUCLEOTIDE SEQUENCE [LARGE SCALE GENOMIC DNA]</scope>
    <source>
        <strain evidence="5">CGMCC 1.16026</strain>
    </source>
</reference>
<dbReference type="RefSeq" id="WP_263370634.1">
    <property type="nucleotide sequence ID" value="NZ_JAGSYD010000002.1"/>
</dbReference>
<comment type="caution">
    <text evidence="4">The sequence shown here is derived from an EMBL/GenBank/DDBJ whole genome shotgun (WGS) entry which is preliminary data.</text>
</comment>
<accession>A0ABW1ZDI2</accession>
<feature type="region of interest" description="Disordered" evidence="1">
    <location>
        <begin position="427"/>
        <end position="454"/>
    </location>
</feature>
<feature type="compositionally biased region" description="Basic and acidic residues" evidence="1">
    <location>
        <begin position="445"/>
        <end position="454"/>
    </location>
</feature>
<dbReference type="InterPro" id="IPR037459">
    <property type="entry name" value="RhgT-like"/>
</dbReference>
<dbReference type="Gene3D" id="3.40.50.1110">
    <property type="entry name" value="SGNH hydrolase"/>
    <property type="match status" value="2"/>
</dbReference>
<dbReference type="InterPro" id="IPR013830">
    <property type="entry name" value="SGNH_hydro"/>
</dbReference>
<evidence type="ECO:0000256" key="2">
    <source>
        <dbReference type="SAM" id="SignalP"/>
    </source>
</evidence>
<dbReference type="CDD" id="cd01821">
    <property type="entry name" value="Rhamnogalacturan_acetylesterase_like"/>
    <property type="match status" value="1"/>
</dbReference>
<proteinExistence type="predicted"/>
<feature type="domain" description="SGNH hydrolase-type esterase" evidence="3">
    <location>
        <begin position="271"/>
        <end position="437"/>
    </location>
</feature>
<name>A0ABW1ZDI2_9BACT</name>
<protein>
    <submittedName>
        <fullName evidence="4">GDSL-type esterase/lipase family protein</fullName>
    </submittedName>
</protein>
<evidence type="ECO:0000313" key="5">
    <source>
        <dbReference type="Proteomes" id="UP001596391"/>
    </source>
</evidence>
<dbReference type="Pfam" id="PF13472">
    <property type="entry name" value="Lipase_GDSL_2"/>
    <property type="match status" value="2"/>
</dbReference>
<evidence type="ECO:0000313" key="4">
    <source>
        <dbReference type="EMBL" id="MFC6647472.1"/>
    </source>
</evidence>
<keyword evidence="2" id="KW-0732">Signal</keyword>
<feature type="signal peptide" evidence="2">
    <location>
        <begin position="1"/>
        <end position="22"/>
    </location>
</feature>
<evidence type="ECO:0000256" key="1">
    <source>
        <dbReference type="SAM" id="MobiDB-lite"/>
    </source>
</evidence>
<keyword evidence="5" id="KW-1185">Reference proteome</keyword>
<organism evidence="4 5">
    <name type="scientific">Granulicella cerasi</name>
    <dbReference type="NCBI Taxonomy" id="741063"/>
    <lineage>
        <taxon>Bacteria</taxon>
        <taxon>Pseudomonadati</taxon>
        <taxon>Acidobacteriota</taxon>
        <taxon>Terriglobia</taxon>
        <taxon>Terriglobales</taxon>
        <taxon>Acidobacteriaceae</taxon>
        <taxon>Granulicella</taxon>
    </lineage>
</organism>
<dbReference type="PANTHER" id="PTHR43695">
    <property type="entry name" value="PUTATIVE (AFU_ORTHOLOGUE AFUA_2G17250)-RELATED"/>
    <property type="match status" value="1"/>
</dbReference>
<sequence length="495" mass="53766">MRLMNRWSIGVCLAFAVLGVRAQSVDAHRKPGTTVRVELIGDSTQTDQAGYGRGFCANLTQQVDCVNMARGGASTKTFREMGLWEKSLATQPDYMLIQFGHNDEPSAEKLPRQTTLEEFEANLRRFVDEARARHIQPVLVTPLTRRYFDKDGKVRSDLGTHSAITKRVAESMHVPLIDLQTDSIAYLNGLGEASGSALGITKKDRDGKVAPDKTHLNWEGSYVFGRIVAVDLAKAVPPLATYVLPKPATLPPEGLLAMRVLRGEPFKIVLVGDSTVATAGGWGPAFCAALTPNVTCVDVAANGRSSKSYMDEGLWAKALALHGQYYFIQFGHNDQKTDASRHTDPQTGYAENLQRIIREVRAAGAIPVVLSPLSRRNYTDGKLVEDGLAAYADAARDVAAQERVTFVDLFALSRKYLSGLTQEQADELDATTHPDAKAENATAGKPDRTHLNDKGKSIFGRMVADNVIRVQVELGPNVVGVPEATTTQAAPTDGH</sequence>
<dbReference type="InterPro" id="IPR036514">
    <property type="entry name" value="SGNH_hydro_sf"/>
</dbReference>
<dbReference type="PANTHER" id="PTHR43695:SF2">
    <property type="entry name" value="PUTATIVE (AFU_ORTHOLOGUE AFUA_2G17250)-RELATED"/>
    <property type="match status" value="1"/>
</dbReference>
<dbReference type="EMBL" id="JBHSWI010000001">
    <property type="protein sequence ID" value="MFC6647472.1"/>
    <property type="molecule type" value="Genomic_DNA"/>
</dbReference>